<dbReference type="InterPro" id="IPR025875">
    <property type="entry name" value="Leu-rich_rpt_4"/>
</dbReference>
<dbReference type="Pfam" id="PF12799">
    <property type="entry name" value="LRR_4"/>
    <property type="match status" value="1"/>
</dbReference>
<name>A0A6G0TWX9_APHGL</name>
<comment type="subcellular location">
    <subcellularLocation>
        <location evidence="1">Cytoplasm</location>
    </subcellularLocation>
</comment>
<evidence type="ECO:0000256" key="4">
    <source>
        <dbReference type="ARBA" id="ARBA00022737"/>
    </source>
</evidence>
<evidence type="ECO:0000256" key="3">
    <source>
        <dbReference type="ARBA" id="ARBA00022614"/>
    </source>
</evidence>
<feature type="compositionally biased region" description="Polar residues" evidence="5">
    <location>
        <begin position="654"/>
        <end position="664"/>
    </location>
</feature>
<sequence length="1047" mass="120190">MESVNKLIQQLKHKGENFVIGHEKLILNTEILHTISTRVLSSLHNDHILNHHYLSEILKKVAKLKLLKSSNFDLNQSIELSPFHSLVYLELYDIDIEWLIGLNYEKIEVLIIYGSLKSLAVLLNKKWVNLKYLALRGTHLKALDKSILLAPYLTYLEAPRNLLTEVKNIEKLECLDILNLSINRLTQVPILSDYGARNLTVLILSYNCINNLTGLSKLTNLKVLDLSNNIIVHHESISAVGDMAFLKYLNLSHNPVSYIRNHREITCEYLHENAAVELFELDNQLLSKSEKQFVGQSSRSLDLSFLHYQQLPITMFIYHFLASVKAKKIRSPVIEDHEWDKSCVIQTPVLPTTSKKEILKSEHLTTKKKIENVREMFGEDNWLHSHAGSYVQDILGIKQQSDNESFSEEVPVQILFLNVDQIIEDSNSKSHDLFNEKECIILNNESQLEMDVDPEIVQTLKVDSNLECYTTNKNEEPLKLSENYWRAQNIDVITNEYSNILLCLTERELKERNSVDGHLLATWTRDSIESCVKIGFDPIKLQLNFMTIRKNLNQRIYTMSEDDAKEFLNIISMELESRTLSEMNQLVFKCIKCDIIFCQESNKNVLKEKRKNCCPSCNSYIIVQLEEELLPSTSNKLKQPLEIDEQNFIEEENSNNSTPINSRSSSEEPEQRIFSSNDSDVEIISNPSENSVEILEVISSKETKSEKPQLTIDVRTALTESSSSGSMTDSVCTAYESRRQHNSSSTIKGSNIDSRIPSVVDVPIQFSYDDFVSIDLRLKSYVQNKFFRDNEEFVLVFRCNCIMTSPEHRLDGCVIISNKSLYVFKFIGQPDELLQKVSRHRLSLVKSIAALPWNVGLAICVTQPERDMKYSFVLYVPHITIRLIAFLERIKPFEQREVLVSSPNTNSYLYVNNILYKNELHLPIIHVVFCECATIITDNGLVEIIDLPGIVITEYELVVLGGECAWLIPYDEHFPTLAHVQQMSTFIRIVKNKETLGLHFNDNVSWSLIVNHVEAEHLMDETIRIITNAKQKLCSAMQQMANLNCST</sequence>
<dbReference type="AlphaFoldDB" id="A0A6G0TWX9"/>
<evidence type="ECO:0000256" key="1">
    <source>
        <dbReference type="ARBA" id="ARBA00004496"/>
    </source>
</evidence>
<keyword evidence="7" id="KW-1185">Reference proteome</keyword>
<reference evidence="6 7" key="1">
    <citation type="submission" date="2019-08" db="EMBL/GenBank/DDBJ databases">
        <title>The genome of the soybean aphid Biotype 1, its phylome, world population structure and adaptation to the North American continent.</title>
        <authorList>
            <person name="Giordano R."/>
            <person name="Donthu R.K."/>
            <person name="Hernandez A.G."/>
            <person name="Wright C.L."/>
            <person name="Zimin A.V."/>
        </authorList>
    </citation>
    <scope>NUCLEOTIDE SEQUENCE [LARGE SCALE GENOMIC DNA]</scope>
    <source>
        <tissue evidence="6">Whole aphids</tissue>
    </source>
</reference>
<dbReference type="EMBL" id="VYZN01000013">
    <property type="protein sequence ID" value="KAE9540799.1"/>
    <property type="molecule type" value="Genomic_DNA"/>
</dbReference>
<keyword evidence="4" id="KW-0677">Repeat</keyword>
<evidence type="ECO:0000313" key="6">
    <source>
        <dbReference type="EMBL" id="KAE9540799.1"/>
    </source>
</evidence>
<dbReference type="InterPro" id="IPR032675">
    <property type="entry name" value="LRR_dom_sf"/>
</dbReference>
<dbReference type="Proteomes" id="UP000475862">
    <property type="component" value="Unassembled WGS sequence"/>
</dbReference>
<dbReference type="Gene3D" id="3.80.10.10">
    <property type="entry name" value="Ribonuclease Inhibitor"/>
    <property type="match status" value="2"/>
</dbReference>
<dbReference type="PANTHER" id="PTHR15454:SF69">
    <property type="entry name" value="SERINE_THREONINE-PROTEIN KINASE 11-INTERACTING PROTEIN"/>
    <property type="match status" value="1"/>
</dbReference>
<proteinExistence type="predicted"/>
<dbReference type="SUPFAM" id="SSF52075">
    <property type="entry name" value="Outer arm dynein light chain 1"/>
    <property type="match status" value="1"/>
</dbReference>
<evidence type="ECO:0000256" key="2">
    <source>
        <dbReference type="ARBA" id="ARBA00022490"/>
    </source>
</evidence>
<dbReference type="GO" id="GO:0005737">
    <property type="term" value="C:cytoplasm"/>
    <property type="evidence" value="ECO:0007669"/>
    <property type="project" value="UniProtKB-SubCell"/>
</dbReference>
<dbReference type="OrthoDB" id="7451790at2759"/>
<protein>
    <recommendedName>
        <fullName evidence="8">Serine/threonine-protein kinase 11-interacting protein</fullName>
    </recommendedName>
</protein>
<comment type="caution">
    <text evidence="6">The sequence shown here is derived from an EMBL/GenBank/DDBJ whole genome shotgun (WGS) entry which is preliminary data.</text>
</comment>
<keyword evidence="2" id="KW-0963">Cytoplasm</keyword>
<keyword evidence="3" id="KW-0433">Leucine-rich repeat</keyword>
<dbReference type="PANTHER" id="PTHR15454">
    <property type="entry name" value="NISCHARIN RELATED"/>
    <property type="match status" value="1"/>
</dbReference>
<evidence type="ECO:0000256" key="5">
    <source>
        <dbReference type="SAM" id="MobiDB-lite"/>
    </source>
</evidence>
<dbReference type="InterPro" id="IPR001611">
    <property type="entry name" value="Leu-rich_rpt"/>
</dbReference>
<gene>
    <name evidence="6" type="ORF">AGLY_004044</name>
</gene>
<organism evidence="6 7">
    <name type="scientific">Aphis glycines</name>
    <name type="common">Soybean aphid</name>
    <dbReference type="NCBI Taxonomy" id="307491"/>
    <lineage>
        <taxon>Eukaryota</taxon>
        <taxon>Metazoa</taxon>
        <taxon>Ecdysozoa</taxon>
        <taxon>Arthropoda</taxon>
        <taxon>Hexapoda</taxon>
        <taxon>Insecta</taxon>
        <taxon>Pterygota</taxon>
        <taxon>Neoptera</taxon>
        <taxon>Paraneoptera</taxon>
        <taxon>Hemiptera</taxon>
        <taxon>Sternorrhyncha</taxon>
        <taxon>Aphidomorpha</taxon>
        <taxon>Aphidoidea</taxon>
        <taxon>Aphididae</taxon>
        <taxon>Aphidini</taxon>
        <taxon>Aphis</taxon>
        <taxon>Aphis</taxon>
    </lineage>
</organism>
<dbReference type="PROSITE" id="PS51450">
    <property type="entry name" value="LRR"/>
    <property type="match status" value="2"/>
</dbReference>
<evidence type="ECO:0008006" key="8">
    <source>
        <dbReference type="Google" id="ProtNLM"/>
    </source>
</evidence>
<accession>A0A6G0TWX9</accession>
<feature type="region of interest" description="Disordered" evidence="5">
    <location>
        <begin position="646"/>
        <end position="679"/>
    </location>
</feature>
<evidence type="ECO:0000313" key="7">
    <source>
        <dbReference type="Proteomes" id="UP000475862"/>
    </source>
</evidence>